<dbReference type="Proteomes" id="UP000799429">
    <property type="component" value="Unassembled WGS sequence"/>
</dbReference>
<dbReference type="PANTHER" id="PTHR24148">
    <property type="entry name" value="ANKYRIN REPEAT DOMAIN-CONTAINING PROTEIN 39 HOMOLOG-RELATED"/>
    <property type="match status" value="1"/>
</dbReference>
<evidence type="ECO:0000259" key="1">
    <source>
        <dbReference type="Pfam" id="PF06985"/>
    </source>
</evidence>
<dbReference type="OrthoDB" id="5386682at2759"/>
<comment type="caution">
    <text evidence="2">The sequence shown here is derived from an EMBL/GenBank/DDBJ whole genome shotgun (WGS) entry which is preliminary data.</text>
</comment>
<dbReference type="PANTHER" id="PTHR24148:SF80">
    <property type="entry name" value="HETEROKARYON INCOMPATIBILITY DOMAIN-CONTAINING PROTEIN"/>
    <property type="match status" value="1"/>
</dbReference>
<dbReference type="InterPro" id="IPR010730">
    <property type="entry name" value="HET"/>
</dbReference>
<keyword evidence="3" id="KW-1185">Reference proteome</keyword>
<reference evidence="2" key="1">
    <citation type="journal article" date="2020" name="Stud. Mycol.">
        <title>101 Dothideomycetes genomes: a test case for predicting lifestyles and emergence of pathogens.</title>
        <authorList>
            <person name="Haridas S."/>
            <person name="Albert R."/>
            <person name="Binder M."/>
            <person name="Bloem J."/>
            <person name="Labutti K."/>
            <person name="Salamov A."/>
            <person name="Andreopoulos B."/>
            <person name="Baker S."/>
            <person name="Barry K."/>
            <person name="Bills G."/>
            <person name="Bluhm B."/>
            <person name="Cannon C."/>
            <person name="Castanera R."/>
            <person name="Culley D."/>
            <person name="Daum C."/>
            <person name="Ezra D."/>
            <person name="Gonzalez J."/>
            <person name="Henrissat B."/>
            <person name="Kuo A."/>
            <person name="Liang C."/>
            <person name="Lipzen A."/>
            <person name="Lutzoni F."/>
            <person name="Magnuson J."/>
            <person name="Mondo S."/>
            <person name="Nolan M."/>
            <person name="Ohm R."/>
            <person name="Pangilinan J."/>
            <person name="Park H.-J."/>
            <person name="Ramirez L."/>
            <person name="Alfaro M."/>
            <person name="Sun H."/>
            <person name="Tritt A."/>
            <person name="Yoshinaga Y."/>
            <person name="Zwiers L.-H."/>
            <person name="Turgeon B."/>
            <person name="Goodwin S."/>
            <person name="Spatafora J."/>
            <person name="Crous P."/>
            <person name="Grigoriev I."/>
        </authorList>
    </citation>
    <scope>NUCLEOTIDE SEQUENCE</scope>
    <source>
        <strain evidence="2">CBS 101060</strain>
    </source>
</reference>
<organism evidence="2 3">
    <name type="scientific">Patellaria atrata CBS 101060</name>
    <dbReference type="NCBI Taxonomy" id="1346257"/>
    <lineage>
        <taxon>Eukaryota</taxon>
        <taxon>Fungi</taxon>
        <taxon>Dikarya</taxon>
        <taxon>Ascomycota</taxon>
        <taxon>Pezizomycotina</taxon>
        <taxon>Dothideomycetes</taxon>
        <taxon>Dothideomycetes incertae sedis</taxon>
        <taxon>Patellariales</taxon>
        <taxon>Patellariaceae</taxon>
        <taxon>Patellaria</taxon>
    </lineage>
</organism>
<sequence>MSLTCTIPLGREKYTGKLNKPERETTNGFLTTELAETRQVSTTGLDQVLPASSSRVSNLNGVVNPYLYEPLPSTSSIRIIELLPGPRCSQIQCLLRCGNVDSPDLAFEALSYVWGDEKPQVDIICDGMSLTITPNLSTALESLRYIDRPRFIWADAICINQLDLNERGHQVRLMRKIYKRAFKTLVWVGLDEYLEAPLAFIEKLAHPVSSNGWKSLAKLFQLPWFYRFWVIQEISLSSNAFLVWGENSTPWSDIAGASQWLRQFGYKFIDQYGIQGAYNAYLMDALTNQGIALTAPLTFLRLLGLTRQFHVTDPRDRIFAILGLPTVDADPENEVFFMEPDYTLTLNEVYWRVAHEILQTDDQLRLLSAVQHGPCIGTDLPSWVPRWDRLYTHGLAPSDPTAENHRASRGLLHDRPETPQFLSQLLSVKGIKADEVIGMTDIIAYDDLAFLSSASGIEEDHLARKILSFLEANSINHETSLKEIFWTVTAGKDWYGLLLEDSEIEAHFADFSSYWSRTTSNISMKPSETHDSFHNTSPAVIEEVFARLKETIFNACNQRRLFLTKGGLLGIGPASMLKGDHVCVILGAIVPYILRQVEEQYLLVGECYSFNLMHGEAVEKWHHGELEIESIIIR</sequence>
<dbReference type="Pfam" id="PF06985">
    <property type="entry name" value="HET"/>
    <property type="match status" value="1"/>
</dbReference>
<proteinExistence type="predicted"/>
<name>A0A9P4SIJ3_9PEZI</name>
<gene>
    <name evidence="2" type="ORF">M501DRAFT_1036507</name>
</gene>
<accession>A0A9P4SIJ3</accession>
<dbReference type="InterPro" id="IPR052895">
    <property type="entry name" value="HetReg/Transcr_Mod"/>
</dbReference>
<feature type="domain" description="Heterokaryon incompatibility" evidence="1">
    <location>
        <begin position="107"/>
        <end position="233"/>
    </location>
</feature>
<evidence type="ECO:0000313" key="2">
    <source>
        <dbReference type="EMBL" id="KAF2843152.1"/>
    </source>
</evidence>
<dbReference type="AlphaFoldDB" id="A0A9P4SIJ3"/>
<dbReference type="Pfam" id="PF26639">
    <property type="entry name" value="Het-6_barrel"/>
    <property type="match status" value="1"/>
</dbReference>
<dbReference type="EMBL" id="MU006089">
    <property type="protein sequence ID" value="KAF2843152.1"/>
    <property type="molecule type" value="Genomic_DNA"/>
</dbReference>
<evidence type="ECO:0000313" key="3">
    <source>
        <dbReference type="Proteomes" id="UP000799429"/>
    </source>
</evidence>
<protein>
    <submittedName>
        <fullName evidence="2">HET-domain-containing protein</fullName>
    </submittedName>
</protein>